<name>A0A4U3AZW1_9BACI</name>
<evidence type="ECO:0000313" key="2">
    <source>
        <dbReference type="Proteomes" id="UP000305222"/>
    </source>
</evidence>
<dbReference type="AlphaFoldDB" id="A0A4U3AZW1"/>
<dbReference type="EMBL" id="SZON01000644">
    <property type="protein sequence ID" value="TKI94716.1"/>
    <property type="molecule type" value="Genomic_DNA"/>
</dbReference>
<protein>
    <submittedName>
        <fullName evidence="1">Malate permease</fullName>
    </submittedName>
</protein>
<accession>A0A4U3AZW1</accession>
<gene>
    <name evidence="1" type="ORF">FC699_14950</name>
</gene>
<organism evidence="1 2">
    <name type="scientific">Bacillus wiedmannii</name>
    <dbReference type="NCBI Taxonomy" id="1890302"/>
    <lineage>
        <taxon>Bacteria</taxon>
        <taxon>Bacillati</taxon>
        <taxon>Bacillota</taxon>
        <taxon>Bacilli</taxon>
        <taxon>Bacillales</taxon>
        <taxon>Bacillaceae</taxon>
        <taxon>Bacillus</taxon>
        <taxon>Bacillus cereus group</taxon>
    </lineage>
</organism>
<proteinExistence type="predicted"/>
<dbReference type="Proteomes" id="UP000305222">
    <property type="component" value="Unassembled WGS sequence"/>
</dbReference>
<sequence length="47" mass="5070">MGIQKNVEAVSFSEGNEVQRESLASKIMNVKIGVIPLPLYVVLAAII</sequence>
<evidence type="ECO:0000313" key="1">
    <source>
        <dbReference type="EMBL" id="TKI94716.1"/>
    </source>
</evidence>
<feature type="non-terminal residue" evidence="1">
    <location>
        <position position="47"/>
    </location>
</feature>
<comment type="caution">
    <text evidence="1">The sequence shown here is derived from an EMBL/GenBank/DDBJ whole genome shotgun (WGS) entry which is preliminary data.</text>
</comment>
<reference evidence="1 2" key="1">
    <citation type="journal article" date="2019" name="Environ. Microbiol.">
        <title>An active ?-lactamase is a part of an orchestrated cell wall stress resistance network of Bacillus subtilis and related rhizosphere species.</title>
        <authorList>
            <person name="Bucher T."/>
            <person name="Keren-Paz A."/>
            <person name="Hausser J."/>
            <person name="Olender T."/>
            <person name="Cytryn E."/>
            <person name="Kolodkin-Gal I."/>
        </authorList>
    </citation>
    <scope>NUCLEOTIDE SEQUENCE [LARGE SCALE GENOMIC DNA]</scope>
    <source>
        <strain evidence="1 2">I5</strain>
    </source>
</reference>